<dbReference type="InterPro" id="IPR027417">
    <property type="entry name" value="P-loop_NTPase"/>
</dbReference>
<feature type="binding site" evidence="9">
    <location>
        <position position="352"/>
    </location>
    <ligand>
        <name>GTP</name>
        <dbReference type="ChEBI" id="CHEBI:37565"/>
    </ligand>
</feature>
<dbReference type="GO" id="GO:0005834">
    <property type="term" value="C:heterotrimeric G-protein complex"/>
    <property type="evidence" value="ECO:0007669"/>
    <property type="project" value="TreeGrafter"/>
</dbReference>
<keyword evidence="11" id="KW-1185">Reference proteome</keyword>
<name>A0A7I4Z0S0_HAECO</name>
<protein>
    <submittedName>
        <fullName evidence="12">G-protein alpha subunit</fullName>
    </submittedName>
</protein>
<sequence length="380" mass="43376">MGSGLCGLLKESGDEAKSRQIDSELKKDHVSEKKRMKILLLGSADSGKSTIVRQMRLIHSEGFNETEAIDAIFVIRKNIVDAFHAIAVGVEQTSIEIPEKEKIIIEQFSQHSSELEIVDEDDELQLMLHFSMLDSVKNFLEQHSTWATIPDNYAYFSTCLQRILTKDYLPTSLDIVHMRKATIGVHEFAFDFKKHVIRLIDVGGQRTERRKWIHFFEDVTAVMFVSSLSSYDQTMEEDMAVVQVVPSGIQPRQSVIRIATASQREQKNRLMDSIDLFHEIVKNEFLKLCSFILFLNKVDLFKAKLAHSRLADHFKTYTGDNSYDSAADYLQGFFTKARLPSNSKLYVHYTEATDTQQIDFVFAAACDIVLQLNLTRAGMQ</sequence>
<dbReference type="GO" id="GO:0005737">
    <property type="term" value="C:cytoplasm"/>
    <property type="evidence" value="ECO:0007669"/>
    <property type="project" value="TreeGrafter"/>
</dbReference>
<dbReference type="GO" id="GO:0031683">
    <property type="term" value="F:G-protein beta/gamma-subunit complex binding"/>
    <property type="evidence" value="ECO:0007669"/>
    <property type="project" value="InterPro"/>
</dbReference>
<organism evidence="11 12">
    <name type="scientific">Haemonchus contortus</name>
    <name type="common">Barber pole worm</name>
    <dbReference type="NCBI Taxonomy" id="6289"/>
    <lineage>
        <taxon>Eukaryota</taxon>
        <taxon>Metazoa</taxon>
        <taxon>Ecdysozoa</taxon>
        <taxon>Nematoda</taxon>
        <taxon>Chromadorea</taxon>
        <taxon>Rhabditida</taxon>
        <taxon>Rhabditina</taxon>
        <taxon>Rhabditomorpha</taxon>
        <taxon>Strongyloidea</taxon>
        <taxon>Trichostrongylidae</taxon>
        <taxon>Haemonchus</taxon>
    </lineage>
</organism>
<dbReference type="PRINTS" id="PR00318">
    <property type="entry name" value="GPROTEINA"/>
</dbReference>
<dbReference type="Proteomes" id="UP000025227">
    <property type="component" value="Unplaced"/>
</dbReference>
<dbReference type="Gene3D" id="1.10.400.10">
    <property type="entry name" value="GI Alpha 1, domain 2-like"/>
    <property type="match status" value="1"/>
</dbReference>
<dbReference type="PANTHER" id="PTHR10218:SF302">
    <property type="entry name" value="GUANINE NUCLEOTIDE-BINDING PROTEIN ALPHA-5 SUBUNIT"/>
    <property type="match status" value="1"/>
</dbReference>
<dbReference type="GO" id="GO:0005525">
    <property type="term" value="F:GTP binding"/>
    <property type="evidence" value="ECO:0007669"/>
    <property type="project" value="UniProtKB-KW"/>
</dbReference>
<evidence type="ECO:0000256" key="5">
    <source>
        <dbReference type="ARBA" id="ARBA00023134"/>
    </source>
</evidence>
<dbReference type="OrthoDB" id="5817230at2759"/>
<dbReference type="SMART" id="SM00275">
    <property type="entry name" value="G_alpha"/>
    <property type="match status" value="1"/>
</dbReference>
<evidence type="ECO:0000256" key="3">
    <source>
        <dbReference type="ARBA" id="ARBA00022723"/>
    </source>
</evidence>
<evidence type="ECO:0000256" key="2">
    <source>
        <dbReference type="ARBA" id="ARBA00022707"/>
    </source>
</evidence>
<evidence type="ECO:0000256" key="1">
    <source>
        <dbReference type="ARBA" id="ARBA00011356"/>
    </source>
</evidence>
<evidence type="ECO:0000256" key="7">
    <source>
        <dbReference type="ARBA" id="ARBA00023224"/>
    </source>
</evidence>
<evidence type="ECO:0000313" key="12">
    <source>
        <dbReference type="WBParaSite" id="HCON_00166010-00001"/>
    </source>
</evidence>
<evidence type="ECO:0000256" key="8">
    <source>
        <dbReference type="ARBA" id="ARBA00023288"/>
    </source>
</evidence>
<dbReference type="Gene3D" id="3.40.50.300">
    <property type="entry name" value="P-loop containing nucleotide triphosphate hydrolases"/>
    <property type="match status" value="1"/>
</dbReference>
<dbReference type="GO" id="GO:0003924">
    <property type="term" value="F:GTPase activity"/>
    <property type="evidence" value="ECO:0007669"/>
    <property type="project" value="InterPro"/>
</dbReference>
<keyword evidence="8" id="KW-0449">Lipoprotein</keyword>
<dbReference type="SUPFAM" id="SSF52540">
    <property type="entry name" value="P-loop containing nucleoside triphosphate hydrolases"/>
    <property type="match status" value="1"/>
</dbReference>
<proteinExistence type="predicted"/>
<feature type="binding site" evidence="9">
    <location>
        <begin position="201"/>
        <end position="205"/>
    </location>
    <ligand>
        <name>GTP</name>
        <dbReference type="ChEBI" id="CHEBI:37565"/>
    </ligand>
</feature>
<dbReference type="GO" id="GO:0046872">
    <property type="term" value="F:metal ion binding"/>
    <property type="evidence" value="ECO:0007669"/>
    <property type="project" value="UniProtKB-KW"/>
</dbReference>
<dbReference type="FunFam" id="3.40.50.300:FF:000692">
    <property type="entry name" value="Guanine nucleotide-binding protein subunit alpha"/>
    <property type="match status" value="2"/>
</dbReference>
<keyword evidence="6" id="KW-0564">Palmitate</keyword>
<dbReference type="Pfam" id="PF00503">
    <property type="entry name" value="G-alpha"/>
    <property type="match status" value="1"/>
</dbReference>
<evidence type="ECO:0000256" key="4">
    <source>
        <dbReference type="ARBA" id="ARBA00022741"/>
    </source>
</evidence>
<evidence type="ECO:0000256" key="9">
    <source>
        <dbReference type="PIRSR" id="PIRSR601019-1"/>
    </source>
</evidence>
<keyword evidence="2" id="KW-0519">Myristate</keyword>
<keyword evidence="10" id="KW-0460">Magnesium</keyword>
<dbReference type="PANTHER" id="PTHR10218">
    <property type="entry name" value="GTP-BINDING PROTEIN ALPHA SUBUNIT"/>
    <property type="match status" value="1"/>
</dbReference>
<dbReference type="SUPFAM" id="SSF47895">
    <property type="entry name" value="Transducin (alpha subunit), insertion domain"/>
    <property type="match status" value="1"/>
</dbReference>
<dbReference type="CDD" id="cd00066">
    <property type="entry name" value="G-alpha"/>
    <property type="match status" value="1"/>
</dbReference>
<dbReference type="InterPro" id="IPR011025">
    <property type="entry name" value="GproteinA_insert"/>
</dbReference>
<reference evidence="12" key="1">
    <citation type="submission" date="2020-12" db="UniProtKB">
        <authorList>
            <consortium name="WormBaseParasite"/>
        </authorList>
    </citation>
    <scope>IDENTIFICATION</scope>
    <source>
        <strain evidence="12">MHco3</strain>
    </source>
</reference>
<keyword evidence="3 10" id="KW-0479">Metal-binding</keyword>
<dbReference type="PROSITE" id="PS51882">
    <property type="entry name" value="G_ALPHA"/>
    <property type="match status" value="1"/>
</dbReference>
<dbReference type="GO" id="GO:0007188">
    <property type="term" value="P:adenylate cyclase-modulating G protein-coupled receptor signaling pathway"/>
    <property type="evidence" value="ECO:0007669"/>
    <property type="project" value="TreeGrafter"/>
</dbReference>
<dbReference type="WBParaSite" id="HCON_00166010-00001">
    <property type="protein sequence ID" value="HCON_00166010-00001"/>
    <property type="gene ID" value="HCON_00166010"/>
</dbReference>
<dbReference type="GO" id="GO:0001664">
    <property type="term" value="F:G protein-coupled receptor binding"/>
    <property type="evidence" value="ECO:0007669"/>
    <property type="project" value="TreeGrafter"/>
</dbReference>
<feature type="binding site" evidence="9">
    <location>
        <begin position="296"/>
        <end position="299"/>
    </location>
    <ligand>
        <name>GTP</name>
        <dbReference type="ChEBI" id="CHEBI:37565"/>
    </ligand>
</feature>
<accession>A0A7I4Z0S0</accession>
<keyword evidence="4 9" id="KW-0547">Nucleotide-binding</keyword>
<keyword evidence="5 9" id="KW-0342">GTP-binding</keyword>
<dbReference type="OMA" id="HMRQTTL"/>
<evidence type="ECO:0000313" key="11">
    <source>
        <dbReference type="Proteomes" id="UP000025227"/>
    </source>
</evidence>
<evidence type="ECO:0000256" key="10">
    <source>
        <dbReference type="PIRSR" id="PIRSR601019-2"/>
    </source>
</evidence>
<keyword evidence="7" id="KW-0807">Transducer</keyword>
<evidence type="ECO:0000256" key="6">
    <source>
        <dbReference type="ARBA" id="ARBA00023139"/>
    </source>
</evidence>
<feature type="binding site" evidence="10">
    <location>
        <position position="182"/>
    </location>
    <ligand>
        <name>Mg(2+)</name>
        <dbReference type="ChEBI" id="CHEBI:18420"/>
    </ligand>
</feature>
<dbReference type="InterPro" id="IPR001019">
    <property type="entry name" value="Gprotein_alpha_su"/>
</dbReference>
<feature type="binding site" evidence="10">
    <location>
        <position position="49"/>
    </location>
    <ligand>
        <name>Mg(2+)</name>
        <dbReference type="ChEBI" id="CHEBI:18420"/>
    </ligand>
</feature>
<comment type="subunit">
    <text evidence="1">G proteins are composed of 3 units; alpha, beta and gamma. The alpha chain contains the guanine nucleotide binding site.</text>
</comment>
<dbReference type="AlphaFoldDB" id="A0A7I4Z0S0"/>